<dbReference type="AlphaFoldDB" id="A0A366MS22"/>
<proteinExistence type="predicted"/>
<accession>A0A366MS22</accession>
<name>A0A366MS22_9BACT</name>
<gene>
    <name evidence="1" type="ORF">CRU91_09320</name>
</gene>
<dbReference type="Proteomes" id="UP000252669">
    <property type="component" value="Unassembled WGS sequence"/>
</dbReference>
<evidence type="ECO:0000313" key="2">
    <source>
        <dbReference type="Proteomes" id="UP000252669"/>
    </source>
</evidence>
<protein>
    <submittedName>
        <fullName evidence="1">Uncharacterized protein</fullName>
    </submittedName>
</protein>
<comment type="caution">
    <text evidence="1">The sequence shown here is derived from an EMBL/GenBank/DDBJ whole genome shotgun (WGS) entry which is preliminary data.</text>
</comment>
<dbReference type="EMBL" id="PDKB01000016">
    <property type="protein sequence ID" value="RBQ28410.1"/>
    <property type="molecule type" value="Genomic_DNA"/>
</dbReference>
<sequence length="113" mass="12521">MAIDKAKAKVKKILSLDLIDAVGIINTQGNYIYLVGTRREDTLNTKYTFAISIMGHSLVGSSESSEQLLEQALKEIYDYEVGTAKDLEVSSKLVEFEELLGYVVTLSLIETTK</sequence>
<reference evidence="1 2" key="1">
    <citation type="submission" date="2017-10" db="EMBL/GenBank/DDBJ databases">
        <title>Genomics of the genus Arcobacter.</title>
        <authorList>
            <person name="Perez-Cataluna A."/>
            <person name="Figueras M.J."/>
        </authorList>
    </citation>
    <scope>NUCLEOTIDE SEQUENCE [LARGE SCALE GENOMIC DNA]</scope>
    <source>
        <strain evidence="1 2">CECT 9230</strain>
    </source>
</reference>
<keyword evidence="2" id="KW-1185">Reference proteome</keyword>
<organism evidence="1 2">
    <name type="scientific">Aliarcobacter vitoriensis</name>
    <dbReference type="NCBI Taxonomy" id="2011099"/>
    <lineage>
        <taxon>Bacteria</taxon>
        <taxon>Pseudomonadati</taxon>
        <taxon>Campylobacterota</taxon>
        <taxon>Epsilonproteobacteria</taxon>
        <taxon>Campylobacterales</taxon>
        <taxon>Arcobacteraceae</taxon>
        <taxon>Aliarcobacter</taxon>
    </lineage>
</organism>
<evidence type="ECO:0000313" key="1">
    <source>
        <dbReference type="EMBL" id="RBQ28410.1"/>
    </source>
</evidence>
<dbReference type="RefSeq" id="WP_113894961.1">
    <property type="nucleotide sequence ID" value="NZ_JANJGA010000015.1"/>
</dbReference>